<dbReference type="RefSeq" id="WP_350726312.1">
    <property type="nucleotide sequence ID" value="NZ_JBEPCO010000092.1"/>
</dbReference>
<reference evidence="1 2" key="1">
    <citation type="submission" date="2024-06" db="EMBL/GenBank/DDBJ databases">
        <title>The Natural Products Discovery Center: Release of the First 8490 Sequenced Strains for Exploring Actinobacteria Biosynthetic Diversity.</title>
        <authorList>
            <person name="Kalkreuter E."/>
            <person name="Kautsar S.A."/>
            <person name="Yang D."/>
            <person name="Bader C.D."/>
            <person name="Teijaro C.N."/>
            <person name="Fluegel L."/>
            <person name="Davis C.M."/>
            <person name="Simpson J.R."/>
            <person name="Lauterbach L."/>
            <person name="Steele A.D."/>
            <person name="Gui C."/>
            <person name="Meng S."/>
            <person name="Li G."/>
            <person name="Viehrig K."/>
            <person name="Ye F."/>
            <person name="Su P."/>
            <person name="Kiefer A.F."/>
            <person name="Nichols A."/>
            <person name="Cepeda A.J."/>
            <person name="Yan W."/>
            <person name="Fan B."/>
            <person name="Jiang Y."/>
            <person name="Adhikari A."/>
            <person name="Zheng C.-J."/>
            <person name="Schuster L."/>
            <person name="Cowan T.M."/>
            <person name="Smanski M.J."/>
            <person name="Chevrette M.G."/>
            <person name="De Carvalho L.P.S."/>
            <person name="Shen B."/>
        </authorList>
    </citation>
    <scope>NUCLEOTIDE SEQUENCE [LARGE SCALE GENOMIC DNA]</scope>
    <source>
        <strain evidence="1 2">NPDC000632</strain>
    </source>
</reference>
<protein>
    <submittedName>
        <fullName evidence="1">Uncharacterized protein</fullName>
    </submittedName>
</protein>
<organism evidence="1 2">
    <name type="scientific">Streptomyces flaveolus</name>
    <dbReference type="NCBI Taxonomy" id="67297"/>
    <lineage>
        <taxon>Bacteria</taxon>
        <taxon>Bacillati</taxon>
        <taxon>Actinomycetota</taxon>
        <taxon>Actinomycetes</taxon>
        <taxon>Kitasatosporales</taxon>
        <taxon>Streptomycetaceae</taxon>
        <taxon>Streptomyces</taxon>
    </lineage>
</organism>
<name>A0ABV1VB63_9ACTN</name>
<gene>
    <name evidence="1" type="ORF">ABT322_08075</name>
</gene>
<keyword evidence="2" id="KW-1185">Reference proteome</keyword>
<dbReference type="EMBL" id="JBEPCV010000005">
    <property type="protein sequence ID" value="MER6903732.1"/>
    <property type="molecule type" value="Genomic_DNA"/>
</dbReference>
<evidence type="ECO:0000313" key="2">
    <source>
        <dbReference type="Proteomes" id="UP001490330"/>
    </source>
</evidence>
<accession>A0ABV1VB63</accession>
<sequence>MTMPNADLAARIRTHIAEYPEHHDQEAWLSGADVLHPEDDLNSPDHCGTTLCVAGYAVHLTGHTLLTGGAVHVRGTDKWHTTEQVARDELGLSDDDATWLFDRRRTRAEVLRALSQLADGAPSLDTHTHD</sequence>
<comment type="caution">
    <text evidence="1">The sequence shown here is derived from an EMBL/GenBank/DDBJ whole genome shotgun (WGS) entry which is preliminary data.</text>
</comment>
<dbReference type="Proteomes" id="UP001490330">
    <property type="component" value="Unassembled WGS sequence"/>
</dbReference>
<evidence type="ECO:0000313" key="1">
    <source>
        <dbReference type="EMBL" id="MER6903732.1"/>
    </source>
</evidence>
<proteinExistence type="predicted"/>